<keyword evidence="1" id="KW-0732">Signal</keyword>
<organism evidence="2 3">
    <name type="scientific">Cylicocyclus nassatus</name>
    <name type="common">Nematode worm</name>
    <dbReference type="NCBI Taxonomy" id="53992"/>
    <lineage>
        <taxon>Eukaryota</taxon>
        <taxon>Metazoa</taxon>
        <taxon>Ecdysozoa</taxon>
        <taxon>Nematoda</taxon>
        <taxon>Chromadorea</taxon>
        <taxon>Rhabditida</taxon>
        <taxon>Rhabditina</taxon>
        <taxon>Rhabditomorpha</taxon>
        <taxon>Strongyloidea</taxon>
        <taxon>Strongylidae</taxon>
        <taxon>Cylicocyclus</taxon>
    </lineage>
</organism>
<reference evidence="2" key="1">
    <citation type="submission" date="2023-07" db="EMBL/GenBank/DDBJ databases">
        <authorList>
            <consortium name="CYATHOMIX"/>
        </authorList>
    </citation>
    <scope>NUCLEOTIDE SEQUENCE</scope>
    <source>
        <strain evidence="2">N/A</strain>
    </source>
</reference>
<evidence type="ECO:0000313" key="2">
    <source>
        <dbReference type="EMBL" id="CAJ0591868.1"/>
    </source>
</evidence>
<sequence>MQRFLLSMIILAEALSVAAIWKKYKSTEKRWNLWDKDYPWKTENNVIDDDYDAWFARMEKYMNDLGDGKFKYVDQHLSIVFGDNGVIYYDDGFDYGEYYEEFGNELK</sequence>
<comment type="caution">
    <text evidence="2">The sequence shown here is derived from an EMBL/GenBank/DDBJ whole genome shotgun (WGS) entry which is preliminary data.</text>
</comment>
<protein>
    <submittedName>
        <fullName evidence="2">Uncharacterized protein</fullName>
    </submittedName>
</protein>
<dbReference type="AlphaFoldDB" id="A0AA36DSE9"/>
<dbReference type="Proteomes" id="UP001176961">
    <property type="component" value="Unassembled WGS sequence"/>
</dbReference>
<name>A0AA36DSE9_CYLNA</name>
<gene>
    <name evidence="2" type="ORF">CYNAS_LOCUS3851</name>
</gene>
<accession>A0AA36DSE9</accession>
<feature type="chain" id="PRO_5041364122" evidence="1">
    <location>
        <begin position="20"/>
        <end position="107"/>
    </location>
</feature>
<keyword evidence="3" id="KW-1185">Reference proteome</keyword>
<evidence type="ECO:0000256" key="1">
    <source>
        <dbReference type="SAM" id="SignalP"/>
    </source>
</evidence>
<proteinExistence type="predicted"/>
<evidence type="ECO:0000313" key="3">
    <source>
        <dbReference type="Proteomes" id="UP001176961"/>
    </source>
</evidence>
<dbReference type="EMBL" id="CATQJL010000001">
    <property type="protein sequence ID" value="CAJ0591868.1"/>
    <property type="molecule type" value="Genomic_DNA"/>
</dbReference>
<feature type="signal peptide" evidence="1">
    <location>
        <begin position="1"/>
        <end position="19"/>
    </location>
</feature>